<accession>A0AAN8JV79</accession>
<name>A0AAN8JV79_PATCE</name>
<dbReference type="PANTHER" id="PTHR46481">
    <property type="entry name" value="ZINC FINGER BED DOMAIN-CONTAINING PROTEIN 4"/>
    <property type="match status" value="1"/>
</dbReference>
<proteinExistence type="predicted"/>
<dbReference type="InterPro" id="IPR052035">
    <property type="entry name" value="ZnF_BED_domain_contain"/>
</dbReference>
<reference evidence="1 2" key="1">
    <citation type="submission" date="2024-01" db="EMBL/GenBank/DDBJ databases">
        <title>The genome of the rayed Mediterranean limpet Patella caerulea (Linnaeus, 1758).</title>
        <authorList>
            <person name="Anh-Thu Weber A."/>
            <person name="Halstead-Nussloch G."/>
        </authorList>
    </citation>
    <scope>NUCLEOTIDE SEQUENCE [LARGE SCALE GENOMIC DNA]</scope>
    <source>
        <strain evidence="1">AATW-2023a</strain>
        <tissue evidence="1">Whole specimen</tissue>
    </source>
</reference>
<evidence type="ECO:0000313" key="1">
    <source>
        <dbReference type="EMBL" id="KAK6183355.1"/>
    </source>
</evidence>
<comment type="caution">
    <text evidence="1">The sequence shown here is derived from an EMBL/GenBank/DDBJ whole genome shotgun (WGS) entry which is preliminary data.</text>
</comment>
<dbReference type="SUPFAM" id="SSF53098">
    <property type="entry name" value="Ribonuclease H-like"/>
    <property type="match status" value="1"/>
</dbReference>
<organism evidence="1 2">
    <name type="scientific">Patella caerulea</name>
    <name type="common">Rayed Mediterranean limpet</name>
    <dbReference type="NCBI Taxonomy" id="87958"/>
    <lineage>
        <taxon>Eukaryota</taxon>
        <taxon>Metazoa</taxon>
        <taxon>Spiralia</taxon>
        <taxon>Lophotrochozoa</taxon>
        <taxon>Mollusca</taxon>
        <taxon>Gastropoda</taxon>
        <taxon>Patellogastropoda</taxon>
        <taxon>Patelloidea</taxon>
        <taxon>Patellidae</taxon>
        <taxon>Patella</taxon>
    </lineage>
</organism>
<dbReference type="AlphaFoldDB" id="A0AAN8JV79"/>
<keyword evidence="2" id="KW-1185">Reference proteome</keyword>
<sequence length="348" mass="39608">MQFSEIIIPKMYEEMKLLVQKDLSSAETVALTTDGWSSRATESYMTITSVHNNVDWELVNYVLQTRALPESHTGEHVAEVLNEAVTEWNLQAIDGAPPLVTDNASNMLKAGKLFETKLHVTCFAHTLNLACQKFLKVKRVSHLLARIRQLVSYFHRSNMASAVLKTKTHLLSVPEHKLIIGVCTRWNSSYDMLQRFLEMQVAVFATIRSKELKVKDYKSFSDEDLTLAEEVTHLLKPLKDVTVGLCSEKIPTVSLTMPLKHQLMNRVLVLSDDDSPTIQEMKQSLIEDLKNRYLEQKPMLYICSALDPRFKMLPFLSEEIRFDVFNQVAAKAATIPTNSPAKKLKIKK</sequence>
<gene>
    <name evidence="1" type="ORF">SNE40_010854</name>
</gene>
<dbReference type="InterPro" id="IPR012337">
    <property type="entry name" value="RNaseH-like_sf"/>
</dbReference>
<evidence type="ECO:0000313" key="2">
    <source>
        <dbReference type="Proteomes" id="UP001347796"/>
    </source>
</evidence>
<protein>
    <submittedName>
        <fullName evidence="1">Uncharacterized protein</fullName>
    </submittedName>
</protein>
<dbReference type="EMBL" id="JAZGQO010000007">
    <property type="protein sequence ID" value="KAK6183355.1"/>
    <property type="molecule type" value="Genomic_DNA"/>
</dbReference>
<dbReference type="Proteomes" id="UP001347796">
    <property type="component" value="Unassembled WGS sequence"/>
</dbReference>
<dbReference type="PANTHER" id="PTHR46481:SF4">
    <property type="entry name" value="ZINC FINGER BED DOMAIN-CONTAINING PROTEIN 4"/>
    <property type="match status" value="1"/>
</dbReference>